<dbReference type="EMBL" id="BCTB01000002">
    <property type="protein sequence ID" value="GAT13337.1"/>
    <property type="molecule type" value="Genomic_DNA"/>
</dbReference>
<evidence type="ECO:0000313" key="3">
    <source>
        <dbReference type="Proteomes" id="UP000069654"/>
    </source>
</evidence>
<sequence>MTGRAAERFGGGKDGENVTSSDGEVFDEKSETDVADSAIPVTHDAEEDTWTEAARISQRRDWDANEADLIDQAIVAPLPEDEFDVD</sequence>
<comment type="caution">
    <text evidence="2">The sequence shown here is derived from an EMBL/GenBank/DDBJ whole genome shotgun (WGS) entry which is preliminary data.</text>
</comment>
<feature type="region of interest" description="Disordered" evidence="1">
    <location>
        <begin position="1"/>
        <end position="41"/>
    </location>
</feature>
<feature type="compositionally biased region" description="Basic and acidic residues" evidence="1">
    <location>
        <begin position="1"/>
        <end position="16"/>
    </location>
</feature>
<evidence type="ECO:0000313" key="2">
    <source>
        <dbReference type="EMBL" id="GAT13337.1"/>
    </source>
</evidence>
<evidence type="ECO:0000256" key="1">
    <source>
        <dbReference type="SAM" id="MobiDB-lite"/>
    </source>
</evidence>
<accession>A0A100XB67</accession>
<reference evidence="2 3" key="1">
    <citation type="journal article" date="2016" name="Genome Announc.">
        <title>Draft Genome Sequences of Five Rapidly Growing Mycobacterium Species, M. thermoresistibile, M. fortuitum subsp. acetamidolyticum, M. canariasense, M. brisbanense, and M. novocastrense.</title>
        <authorList>
            <person name="Katahira K."/>
            <person name="Ogura Y."/>
            <person name="Gotoh Y."/>
            <person name="Hayashi T."/>
        </authorList>
    </citation>
    <scope>NUCLEOTIDE SEQUENCE [LARGE SCALE GENOMIC DNA]</scope>
    <source>
        <strain evidence="2 3">JCM6362</strain>
    </source>
</reference>
<dbReference type="STRING" id="1797.RMCT_0308"/>
<gene>
    <name evidence="2" type="ORF">RMCT_0308</name>
</gene>
<reference evidence="3" key="2">
    <citation type="submission" date="2016-02" db="EMBL/GenBank/DDBJ databases">
        <title>Draft genome sequence of five rapidly growing Mycobacterium species.</title>
        <authorList>
            <person name="Katahira K."/>
            <person name="Gotou Y."/>
            <person name="Iida K."/>
            <person name="Ogura Y."/>
            <person name="Hayashi T."/>
        </authorList>
    </citation>
    <scope>NUCLEOTIDE SEQUENCE [LARGE SCALE GENOMIC DNA]</scope>
    <source>
        <strain evidence="3">JCM6362</strain>
    </source>
</reference>
<dbReference type="OMA" id="WRESERV"/>
<proteinExistence type="predicted"/>
<protein>
    <submittedName>
        <fullName evidence="2">Uncharacterized protein</fullName>
    </submittedName>
</protein>
<dbReference type="Proteomes" id="UP000069654">
    <property type="component" value="Unassembled WGS sequence"/>
</dbReference>
<organism evidence="2 3">
    <name type="scientific">Mycolicibacterium thermoresistibile</name>
    <name type="common">Mycobacterium thermoresistibile</name>
    <dbReference type="NCBI Taxonomy" id="1797"/>
    <lineage>
        <taxon>Bacteria</taxon>
        <taxon>Bacillati</taxon>
        <taxon>Actinomycetota</taxon>
        <taxon>Actinomycetes</taxon>
        <taxon>Mycobacteriales</taxon>
        <taxon>Mycobacteriaceae</taxon>
        <taxon>Mycolicibacterium</taxon>
    </lineage>
</organism>
<dbReference type="AlphaFoldDB" id="A0A100XB67"/>
<name>A0A100XB67_MYCTH</name>